<accession>A0A444YSZ9</accession>
<name>A0A444YSZ9_ARAHY</name>
<keyword evidence="7 8" id="KW-0472">Membrane</keyword>
<dbReference type="EMBL" id="SDMP01000016">
    <property type="protein sequence ID" value="RYR05046.1"/>
    <property type="molecule type" value="Genomic_DNA"/>
</dbReference>
<dbReference type="AlphaFoldDB" id="A0A444YSZ9"/>
<dbReference type="GO" id="GO:0005737">
    <property type="term" value="C:cytoplasm"/>
    <property type="evidence" value="ECO:0007669"/>
    <property type="project" value="TreeGrafter"/>
</dbReference>
<organism evidence="9 10">
    <name type="scientific">Arachis hypogaea</name>
    <name type="common">Peanut</name>
    <dbReference type="NCBI Taxonomy" id="3818"/>
    <lineage>
        <taxon>Eukaryota</taxon>
        <taxon>Viridiplantae</taxon>
        <taxon>Streptophyta</taxon>
        <taxon>Embryophyta</taxon>
        <taxon>Tracheophyta</taxon>
        <taxon>Spermatophyta</taxon>
        <taxon>Magnoliopsida</taxon>
        <taxon>eudicotyledons</taxon>
        <taxon>Gunneridae</taxon>
        <taxon>Pentapetalae</taxon>
        <taxon>rosids</taxon>
        <taxon>fabids</taxon>
        <taxon>Fabales</taxon>
        <taxon>Fabaceae</taxon>
        <taxon>Papilionoideae</taxon>
        <taxon>50 kb inversion clade</taxon>
        <taxon>dalbergioids sensu lato</taxon>
        <taxon>Dalbergieae</taxon>
        <taxon>Pterocarpus clade</taxon>
        <taxon>Arachis</taxon>
    </lineage>
</organism>
<dbReference type="Proteomes" id="UP000289738">
    <property type="component" value="Chromosome B06"/>
</dbReference>
<dbReference type="EC" id="2.4.1.-" evidence="8"/>
<proteinExistence type="inferred from homology"/>
<evidence type="ECO:0000313" key="10">
    <source>
        <dbReference type="Proteomes" id="UP000289738"/>
    </source>
</evidence>
<keyword evidence="6 8" id="KW-1133">Transmembrane helix</keyword>
<evidence type="ECO:0000313" key="9">
    <source>
        <dbReference type="EMBL" id="RYR05046.1"/>
    </source>
</evidence>
<evidence type="ECO:0000256" key="3">
    <source>
        <dbReference type="ARBA" id="ARBA00022676"/>
    </source>
</evidence>
<dbReference type="OrthoDB" id="2526284at2759"/>
<evidence type="ECO:0000256" key="7">
    <source>
        <dbReference type="ARBA" id="ARBA00023136"/>
    </source>
</evidence>
<dbReference type="STRING" id="3818.A0A444YSZ9"/>
<comment type="caution">
    <text evidence="9">The sequence shown here is derived from an EMBL/GenBank/DDBJ whole genome shotgun (WGS) entry which is preliminary data.</text>
</comment>
<comment type="similarity">
    <text evidence="2 8">Belongs to the glycosyltransferase 92 family.</text>
</comment>
<keyword evidence="5 8" id="KW-0812">Transmembrane</keyword>
<evidence type="ECO:0000256" key="5">
    <source>
        <dbReference type="ARBA" id="ARBA00022692"/>
    </source>
</evidence>
<dbReference type="GO" id="GO:0016020">
    <property type="term" value="C:membrane"/>
    <property type="evidence" value="ECO:0007669"/>
    <property type="project" value="UniProtKB-SubCell"/>
</dbReference>
<keyword evidence="3 8" id="KW-0328">Glycosyltransferase</keyword>
<evidence type="ECO:0000256" key="4">
    <source>
        <dbReference type="ARBA" id="ARBA00022679"/>
    </source>
</evidence>
<reference evidence="9 10" key="1">
    <citation type="submission" date="2019-01" db="EMBL/GenBank/DDBJ databases">
        <title>Sequencing of cultivated peanut Arachis hypogaea provides insights into genome evolution and oil improvement.</title>
        <authorList>
            <person name="Chen X."/>
        </authorList>
    </citation>
    <scope>NUCLEOTIDE SEQUENCE [LARGE SCALE GENOMIC DNA]</scope>
    <source>
        <strain evidence="10">cv. Fuhuasheng</strain>
        <tissue evidence="9">Leaves</tissue>
    </source>
</reference>
<sequence length="569" mass="66551">MKGRKKYNSGGISWSTFFWCTLIVVIFSVLFTTFTFSSIRRFYFPESFSHKTSSIWRNSIMQAKHENSPTLRDIVMLPDQVLIFLNYPSSLFHHFHSQHEIQCVYFLVNSSKTRFTHTPIEVNVIQPYEQIIRCPMHPHGYTISVATKSKDPIPTKDLFIHNWETLVYEALYDRDYTTIVFVKGLNLRPERLAEASKFQCVFGYDFKNPKFILSSEAVSVAQEIVRCRTPMSILSGQAQAQAQAHAIKVSIKINGGEIFPSIAKPSLEPYQNFPKQKAHKICLCTMLRNQARFLKEWVMYHGKVGIQRWFIYDNNSDDDIEKVIGILQSIGYNITRHLWPWVKTQEAGFAHCALRARSSCEWVGFIDVDEFFNIRGGGTLNKVIKLYSKVKNLGEIRTRCYSFGPSGLKKVPREGVTVGYTCRLLGSERHKSIIRPDALNQSLINVVHHFHLRTPFVAIELEKGVMAINHYKYQVWEVFKEKFYRRVSAFVADWQEENNVGSKDRAPGVGTKAVEPKDWSNRFCEVKDMRLRNWVLRNFRDRRTHLLPWEPEFERHFKRRRRRNNIDRL</sequence>
<evidence type="ECO:0000256" key="6">
    <source>
        <dbReference type="ARBA" id="ARBA00022989"/>
    </source>
</evidence>
<gene>
    <name evidence="9" type="ORF">Ahy_B06g084884</name>
</gene>
<comment type="subcellular location">
    <subcellularLocation>
        <location evidence="1">Membrane</location>
        <topology evidence="1">Single-pass membrane protein</topology>
    </subcellularLocation>
</comment>
<dbReference type="Gramene" id="arahy.Tifrunner.gnm2.ann2.Ah16g424100.1">
    <property type="protein sequence ID" value="arahy.Tifrunner.gnm2.ann2.Ah16g424100.1-CDS"/>
    <property type="gene ID" value="arahy.Tifrunner.gnm2.ann2.Ah16g424100"/>
</dbReference>
<dbReference type="Pfam" id="PF01697">
    <property type="entry name" value="Glyco_transf_92"/>
    <property type="match status" value="1"/>
</dbReference>
<evidence type="ECO:0000256" key="2">
    <source>
        <dbReference type="ARBA" id="ARBA00007647"/>
    </source>
</evidence>
<dbReference type="GO" id="GO:0016757">
    <property type="term" value="F:glycosyltransferase activity"/>
    <property type="evidence" value="ECO:0007669"/>
    <property type="project" value="UniProtKB-UniRule"/>
</dbReference>
<protein>
    <recommendedName>
        <fullName evidence="8">Glycosyltransferase family 92 protein</fullName>
        <ecNumber evidence="8">2.4.1.-</ecNumber>
    </recommendedName>
</protein>
<evidence type="ECO:0000256" key="8">
    <source>
        <dbReference type="RuleBase" id="RU366017"/>
    </source>
</evidence>
<evidence type="ECO:0000256" key="1">
    <source>
        <dbReference type="ARBA" id="ARBA00004167"/>
    </source>
</evidence>
<keyword evidence="10" id="KW-1185">Reference proteome</keyword>
<dbReference type="PANTHER" id="PTHR21461">
    <property type="entry name" value="GLYCOSYLTRANSFERASE FAMILY 92 PROTEIN"/>
    <property type="match status" value="1"/>
</dbReference>
<dbReference type="PANTHER" id="PTHR21461:SF55">
    <property type="entry name" value="GLYCOSYLTRANSFERASE FAMILY 92 PROTEIN"/>
    <property type="match status" value="1"/>
</dbReference>
<feature type="transmembrane region" description="Helical" evidence="8">
    <location>
        <begin position="12"/>
        <end position="36"/>
    </location>
</feature>
<keyword evidence="4 8" id="KW-0808">Transferase</keyword>
<dbReference type="InterPro" id="IPR008166">
    <property type="entry name" value="Glyco_transf_92"/>
</dbReference>